<comment type="caution">
    <text evidence="1">The sequence shown here is derived from an EMBL/GenBank/DDBJ whole genome shotgun (WGS) entry which is preliminary data.</text>
</comment>
<protein>
    <submittedName>
        <fullName evidence="1">Uncharacterized protein</fullName>
    </submittedName>
</protein>
<dbReference type="Proteomes" id="UP001143548">
    <property type="component" value="Unassembled WGS sequence"/>
</dbReference>
<dbReference type="AlphaFoldDB" id="A0A9W5YSP5"/>
<dbReference type="InterPro" id="IPR043129">
    <property type="entry name" value="ATPase_NBD"/>
</dbReference>
<dbReference type="Gene3D" id="3.30.420.40">
    <property type="match status" value="2"/>
</dbReference>
<dbReference type="SUPFAM" id="SSF53067">
    <property type="entry name" value="Actin-like ATPase domain"/>
    <property type="match status" value="2"/>
</dbReference>
<dbReference type="PANTHER" id="PTHR42749:SF1">
    <property type="entry name" value="CELL SHAPE-DETERMINING PROTEIN MREB"/>
    <property type="match status" value="1"/>
</dbReference>
<evidence type="ECO:0000313" key="1">
    <source>
        <dbReference type="EMBL" id="GKZ22322.1"/>
    </source>
</evidence>
<sequence>MEVRQWSPPDAPEGTPVTPSILSLTNNQVAEWGHPAAAERNRVAYMKLCIEGAPVVPVGSLDLKTLLGEEGFKRQQRRRAERMICKYLRHLREAFCADDNVRRVQDINNLRQIDWHFSMPACWTAEGIRTMRSAVEGAGYLDNDNAVYYCTEGIAAAIGVSYRLRADIARVGDQVLICDIGGATTDITTFAITAMHPSHNWQMSFRQVAHDSTADCANPFVEQQLLQHLRQSLGLALGSGEVARLALEAARTAKERFNGTDDPEVPLPLDEEYLRRHYNGECNDFDRRGQLFRYPAQVLRNSLDHVANHVMGHIIRRIRAHGANRVVMVGGLSCSPYLRGRIESHFENNPDVSQLLPVMYLPGLDPVTIISHGLTIKGSTLIHPMQYQSEWGYEIFYPFSQRLGTDLFDHRRRHVTAIRVLQGQDRVDVPAQGNVLFRLSIQRGRPVNPITIKPRKGPDYDEPVGSAFLAISFDCGLHAGESHDGTIRYFDLEASWRLLAGVHLELKWTFQVVAPAGRYPQDAGITHSVDHMTPRWA</sequence>
<reference evidence="1" key="1">
    <citation type="submission" date="2022-07" db="EMBL/GenBank/DDBJ databases">
        <title>Taxonomy of Aspergillus series Nigri: significant species reduction supported by multi-species coalescent approaches.</title>
        <authorList>
            <person name="Bian C."/>
            <person name="Kusuya Y."/>
            <person name="Sklenar F."/>
            <person name="D'hooge E."/>
            <person name="Yaguchi T."/>
            <person name="Takahashi H."/>
            <person name="Hubka V."/>
        </authorList>
    </citation>
    <scope>NUCLEOTIDE SEQUENCE</scope>
    <source>
        <strain evidence="1">CBS 733.88</strain>
    </source>
</reference>
<organism evidence="1 2">
    <name type="scientific">Aspergillus brasiliensis</name>
    <dbReference type="NCBI Taxonomy" id="319629"/>
    <lineage>
        <taxon>Eukaryota</taxon>
        <taxon>Fungi</taxon>
        <taxon>Dikarya</taxon>
        <taxon>Ascomycota</taxon>
        <taxon>Pezizomycotina</taxon>
        <taxon>Eurotiomycetes</taxon>
        <taxon>Eurotiomycetidae</taxon>
        <taxon>Eurotiales</taxon>
        <taxon>Aspergillaceae</taxon>
        <taxon>Aspergillus</taxon>
        <taxon>Aspergillus subgen. Circumdati</taxon>
    </lineage>
</organism>
<dbReference type="CDD" id="cd10170">
    <property type="entry name" value="ASKHA_NBD_HSP70"/>
    <property type="match status" value="1"/>
</dbReference>
<dbReference type="EMBL" id="BROQ01000050">
    <property type="protein sequence ID" value="GKZ22322.1"/>
    <property type="molecule type" value="Genomic_DNA"/>
</dbReference>
<name>A0A9W5YSP5_9EURO</name>
<accession>A0A9W5YSP5</accession>
<evidence type="ECO:0000313" key="2">
    <source>
        <dbReference type="Proteomes" id="UP001143548"/>
    </source>
</evidence>
<dbReference type="PANTHER" id="PTHR42749">
    <property type="entry name" value="CELL SHAPE-DETERMINING PROTEIN MREB"/>
    <property type="match status" value="1"/>
</dbReference>
<proteinExistence type="predicted"/>
<gene>
    <name evidence="1" type="ORF">AbraCBS73388_008461</name>
</gene>
<dbReference type="Gene3D" id="3.90.640.10">
    <property type="entry name" value="Actin, Chain A, domain 4"/>
    <property type="match status" value="1"/>
</dbReference>